<dbReference type="InterPro" id="IPR011712">
    <property type="entry name" value="Sig_transdc_His_kin_sub3_dim/P"/>
</dbReference>
<feature type="transmembrane region" description="Helical" evidence="10">
    <location>
        <begin position="148"/>
        <end position="175"/>
    </location>
</feature>
<dbReference type="EMBL" id="BJMM01000002">
    <property type="protein sequence ID" value="GEB47792.1"/>
    <property type="molecule type" value="Genomic_DNA"/>
</dbReference>
<keyword evidence="8" id="KW-0902">Two-component regulatory system</keyword>
<evidence type="ECO:0000313" key="13">
    <source>
        <dbReference type="Proteomes" id="UP000319210"/>
    </source>
</evidence>
<feature type="domain" description="Histidine kinase/HSP90-like ATPase" evidence="11">
    <location>
        <begin position="379"/>
        <end position="468"/>
    </location>
</feature>
<dbReference type="InterPro" id="IPR036890">
    <property type="entry name" value="HATPase_C_sf"/>
</dbReference>
<evidence type="ECO:0000256" key="9">
    <source>
        <dbReference type="SAM" id="MobiDB-lite"/>
    </source>
</evidence>
<dbReference type="PANTHER" id="PTHR24421:SF10">
    <property type="entry name" value="NITRATE_NITRITE SENSOR PROTEIN NARQ"/>
    <property type="match status" value="1"/>
</dbReference>
<dbReference type="Pfam" id="PF13796">
    <property type="entry name" value="Sensor"/>
    <property type="match status" value="1"/>
</dbReference>
<keyword evidence="5" id="KW-0547">Nucleotide-binding</keyword>
<keyword evidence="4" id="KW-0808">Transferase</keyword>
<evidence type="ECO:0000256" key="4">
    <source>
        <dbReference type="ARBA" id="ARBA00022679"/>
    </source>
</evidence>
<evidence type="ECO:0000256" key="8">
    <source>
        <dbReference type="ARBA" id="ARBA00023012"/>
    </source>
</evidence>
<feature type="transmembrane region" description="Helical" evidence="10">
    <location>
        <begin position="61"/>
        <end position="88"/>
    </location>
</feature>
<dbReference type="InterPro" id="IPR025828">
    <property type="entry name" value="Put_sensor_dom"/>
</dbReference>
<keyword evidence="10" id="KW-0812">Transmembrane</keyword>
<dbReference type="GO" id="GO:0005524">
    <property type="term" value="F:ATP binding"/>
    <property type="evidence" value="ECO:0007669"/>
    <property type="project" value="UniProtKB-KW"/>
</dbReference>
<dbReference type="Proteomes" id="UP000319210">
    <property type="component" value="Unassembled WGS sequence"/>
</dbReference>
<reference evidence="12 13" key="1">
    <citation type="submission" date="2019-06" db="EMBL/GenBank/DDBJ databases">
        <title>Whole genome shotgun sequence of Streptomyces cacaoi subsp. cacaoi NBRC 12748.</title>
        <authorList>
            <person name="Hosoyama A."/>
            <person name="Uohara A."/>
            <person name="Ohji S."/>
            <person name="Ichikawa N."/>
        </authorList>
    </citation>
    <scope>NUCLEOTIDE SEQUENCE [LARGE SCALE GENOMIC DNA]</scope>
    <source>
        <strain evidence="12 13">NBRC 12748</strain>
    </source>
</reference>
<protein>
    <recommendedName>
        <fullName evidence="2">histidine kinase</fullName>
        <ecNumber evidence="2">2.7.13.3</ecNumber>
    </recommendedName>
</protein>
<evidence type="ECO:0000256" key="5">
    <source>
        <dbReference type="ARBA" id="ARBA00022741"/>
    </source>
</evidence>
<keyword evidence="7" id="KW-0067">ATP-binding</keyword>
<keyword evidence="10" id="KW-0472">Membrane</keyword>
<dbReference type="Pfam" id="PF02518">
    <property type="entry name" value="HATPase_c"/>
    <property type="match status" value="1"/>
</dbReference>
<name>A0A4Y3QRH3_STRCI</name>
<dbReference type="SUPFAM" id="SSF55874">
    <property type="entry name" value="ATPase domain of HSP90 chaperone/DNA topoisomerase II/histidine kinase"/>
    <property type="match status" value="1"/>
</dbReference>
<keyword evidence="6" id="KW-0418">Kinase</keyword>
<comment type="caution">
    <text evidence="12">The sequence shown here is derived from an EMBL/GenBank/DDBJ whole genome shotgun (WGS) entry which is preliminary data.</text>
</comment>
<dbReference type="CDD" id="cd16917">
    <property type="entry name" value="HATPase_UhpB-NarQ-NarX-like"/>
    <property type="match status" value="1"/>
</dbReference>
<keyword evidence="13" id="KW-1185">Reference proteome</keyword>
<evidence type="ECO:0000256" key="10">
    <source>
        <dbReference type="SAM" id="Phobius"/>
    </source>
</evidence>
<dbReference type="GO" id="GO:0016020">
    <property type="term" value="C:membrane"/>
    <property type="evidence" value="ECO:0007669"/>
    <property type="project" value="InterPro"/>
</dbReference>
<dbReference type="SMART" id="SM00387">
    <property type="entry name" value="HATPase_c"/>
    <property type="match status" value="1"/>
</dbReference>
<dbReference type="Pfam" id="PF07730">
    <property type="entry name" value="HisKA_3"/>
    <property type="match status" value="1"/>
</dbReference>
<dbReference type="InterPro" id="IPR050482">
    <property type="entry name" value="Sensor_HK_TwoCompSys"/>
</dbReference>
<dbReference type="InterPro" id="IPR003594">
    <property type="entry name" value="HATPase_dom"/>
</dbReference>
<evidence type="ECO:0000256" key="1">
    <source>
        <dbReference type="ARBA" id="ARBA00000085"/>
    </source>
</evidence>
<evidence type="ECO:0000259" key="11">
    <source>
        <dbReference type="SMART" id="SM00387"/>
    </source>
</evidence>
<evidence type="ECO:0000256" key="3">
    <source>
        <dbReference type="ARBA" id="ARBA00022553"/>
    </source>
</evidence>
<organism evidence="12 13">
    <name type="scientific">Streptomyces cacaoi</name>
    <dbReference type="NCBI Taxonomy" id="1898"/>
    <lineage>
        <taxon>Bacteria</taxon>
        <taxon>Bacillati</taxon>
        <taxon>Actinomycetota</taxon>
        <taxon>Actinomycetes</taxon>
        <taxon>Kitasatosporales</taxon>
        <taxon>Streptomycetaceae</taxon>
        <taxon>Streptomyces</taxon>
    </lineage>
</organism>
<keyword evidence="3" id="KW-0597">Phosphoprotein</keyword>
<dbReference type="EC" id="2.7.13.3" evidence="2"/>
<proteinExistence type="predicted"/>
<dbReference type="Gene3D" id="3.30.565.10">
    <property type="entry name" value="Histidine kinase-like ATPase, C-terminal domain"/>
    <property type="match status" value="1"/>
</dbReference>
<dbReference type="GO" id="GO:0046983">
    <property type="term" value="F:protein dimerization activity"/>
    <property type="evidence" value="ECO:0007669"/>
    <property type="project" value="InterPro"/>
</dbReference>
<dbReference type="AlphaFoldDB" id="A0A4Y3QRH3"/>
<gene>
    <name evidence="12" type="ORF">SCA03_03430</name>
</gene>
<evidence type="ECO:0000313" key="12">
    <source>
        <dbReference type="EMBL" id="GEB47792.1"/>
    </source>
</evidence>
<keyword evidence="10" id="KW-1133">Transmembrane helix</keyword>
<evidence type="ECO:0000256" key="7">
    <source>
        <dbReference type="ARBA" id="ARBA00022840"/>
    </source>
</evidence>
<accession>A0A4Y3QRH3</accession>
<evidence type="ECO:0000256" key="6">
    <source>
        <dbReference type="ARBA" id="ARBA00022777"/>
    </source>
</evidence>
<dbReference type="PANTHER" id="PTHR24421">
    <property type="entry name" value="NITRATE/NITRITE SENSOR PROTEIN NARX-RELATED"/>
    <property type="match status" value="1"/>
</dbReference>
<feature type="transmembrane region" description="Helical" evidence="10">
    <location>
        <begin position="218"/>
        <end position="240"/>
    </location>
</feature>
<dbReference type="Gene3D" id="1.20.5.1930">
    <property type="match status" value="1"/>
</dbReference>
<comment type="catalytic activity">
    <reaction evidence="1">
        <text>ATP + protein L-histidine = ADP + protein N-phospho-L-histidine.</text>
        <dbReference type="EC" id="2.7.13.3"/>
    </reaction>
</comment>
<evidence type="ECO:0000256" key="2">
    <source>
        <dbReference type="ARBA" id="ARBA00012438"/>
    </source>
</evidence>
<dbReference type="GO" id="GO:0000155">
    <property type="term" value="F:phosphorelay sensor kinase activity"/>
    <property type="evidence" value="ECO:0007669"/>
    <property type="project" value="InterPro"/>
</dbReference>
<sequence length="471" mass="49441">MTGHRPGRSGPSPLDVSAPAPTLRTVPSLPTAPTAAPARRIAAAAATALRPVFGLGALARVLYALLALPLGLLLLALVPVGLLLGVLLSWTAPGLWLLALTVRGALAAGALNRALTRWLLDETIEPPPHPAGPRAGARRRALLRSRAGWRAVGWCLSGWALALPPLVAVVAGYVYGLLLLAHPVLRHWNVRTVREPDGTVRHVALEIADISFDPWPRFLVPMAAGALLLAAAPLLLRWAFRPYRWAARAWLGPSAADLRIRALEESRALAVTDSAATLRRLERDLHDGTQARLVGLGMHLTLLRELLDSGAGPERLGTVLDTARENAHSAVVELRDLVKGIHPPVLDQGLDAALSTLLASAPLPAELTCALPRRPGRPVEAIAYFCAAELVANAVKHSGAQKLAVDVRLDAEQLVLTVRDDGRGGAVVGAGSGLSGLRARAGTVDGTLECASPPGGPTVVTVRLPASGLRK</sequence>
<feature type="region of interest" description="Disordered" evidence="9">
    <location>
        <begin position="1"/>
        <end position="20"/>
    </location>
</feature>